<gene>
    <name evidence="1" type="ORF">HNR42_002782</name>
</gene>
<reference evidence="1 2" key="1">
    <citation type="submission" date="2020-08" db="EMBL/GenBank/DDBJ databases">
        <title>Genomic Encyclopedia of Type Strains, Phase IV (KMG-IV): sequencing the most valuable type-strain genomes for metagenomic binning, comparative biology and taxonomic classification.</title>
        <authorList>
            <person name="Goeker M."/>
        </authorList>
    </citation>
    <scope>NUCLEOTIDE SEQUENCE [LARGE SCALE GENOMIC DNA]</scope>
    <source>
        <strain evidence="1 2">DSM 21458</strain>
    </source>
</reference>
<protein>
    <submittedName>
        <fullName evidence="1">Uncharacterized protein</fullName>
    </submittedName>
</protein>
<sequence>MLEPAHSRYVAGQVWSYHTRPGEEESVLRVLKAETHRTLGTIVHVSLEGLDLRGPGGTPGSSIGHLPFAEQALEASVTELLGHDPYPHGDGEGYRIWRDAFERGEAGVWTLPVAEALSALEQAWAGVSPA</sequence>
<proteinExistence type="predicted"/>
<keyword evidence="2" id="KW-1185">Reference proteome</keyword>
<evidence type="ECO:0000313" key="2">
    <source>
        <dbReference type="Proteomes" id="UP000569951"/>
    </source>
</evidence>
<dbReference type="EMBL" id="JACHHG010000011">
    <property type="protein sequence ID" value="MBB6099341.1"/>
    <property type="molecule type" value="Genomic_DNA"/>
</dbReference>
<dbReference type="AlphaFoldDB" id="A0A841I0M6"/>
<comment type="caution">
    <text evidence="1">The sequence shown here is derived from an EMBL/GenBank/DDBJ whole genome shotgun (WGS) entry which is preliminary data.</text>
</comment>
<dbReference type="Proteomes" id="UP000569951">
    <property type="component" value="Unassembled WGS sequence"/>
</dbReference>
<name>A0A841I0M6_9DEIO</name>
<organism evidence="1 2">
    <name type="scientific">Deinobacterium chartae</name>
    <dbReference type="NCBI Taxonomy" id="521158"/>
    <lineage>
        <taxon>Bacteria</taxon>
        <taxon>Thermotogati</taxon>
        <taxon>Deinococcota</taxon>
        <taxon>Deinococci</taxon>
        <taxon>Deinococcales</taxon>
        <taxon>Deinococcaceae</taxon>
        <taxon>Deinobacterium</taxon>
    </lineage>
</organism>
<evidence type="ECO:0000313" key="1">
    <source>
        <dbReference type="EMBL" id="MBB6099341.1"/>
    </source>
</evidence>
<dbReference type="RefSeq" id="WP_183988098.1">
    <property type="nucleotide sequence ID" value="NZ_JACHHG010000011.1"/>
</dbReference>
<accession>A0A841I0M6</accession>